<sequence length="729" mass="82806">MSEKMMPARKETQSNNQSQTRPDSISAFTNFNQPRFSTDPSVSTFLNIAENQNSINQNNGDSTVTTNPNTFMMLSENGQIPQQGNLPDPTQNTDKNFPDLAQLSRGFSIVNNIWSQQPQTSSQQSQPSNQQQYISSVQNRNGSNNHVVFDPVDDSSLQKNKRFSFSLNKLNQYQFAPRNDSLSNPLYSSKRNSLLYTPNEVGEFDFLNISSIPTSKRGSVLGSNMKPPSLLPPTSHSNNNNKNSTTSHNNSFSNVELETLFNNRNSRKNSLKFITDDFDFQNKRRNSSLRALIDPSATYTNSQPHSGFPQTLSRLSSYIGHSDQNDKKIDTITEEVISNPSLPKEESTDEPLLNEDIFDKRQTPKKTKTKRRSKGSEKTEAKKRKKSDEKSPVRSSSFDDIRKKINEHSHAEIPEEFPHDESVENRTRALLGVTKIDQLMLMIEARKKGITEKVETTKDGQLLIDKDSEILPPSNEIVGGVEKPFGSHGVKQHECRYCHRFFTQLTHLEVHIRSHIGIKPYQCQYCGKKFTQGGNLRTHERLHTGEKPYQCELCGKRFSRKGNLAAHVLTHKKIKPFICKLDNCNKSFTQLGNMKGHQNKFHLETLTRLTARLAQLDPKENISTEEREMLEYFASLYKNSNKGIKGRGRGSNSPSDHPGSFKMYPNEMNPQQFQDQMLQMQLQMNEQSQQTEGQNQSFSANNTSPNANAANNDMLDQSPVRFKTVNYKS</sequence>
<proteinExistence type="predicted"/>
<feature type="region of interest" description="Disordered" evidence="8">
    <location>
        <begin position="217"/>
        <end position="251"/>
    </location>
</feature>
<keyword evidence="2" id="KW-0479">Metal-binding</keyword>
<comment type="subcellular location">
    <subcellularLocation>
        <location evidence="1">Nucleus</location>
    </subcellularLocation>
</comment>
<dbReference type="InParanoid" id="H2AQV5"/>
<dbReference type="PANTHER" id="PTHR16515:SF49">
    <property type="entry name" value="GASTRULA ZINC FINGER PROTEIN XLCGF49.1-LIKE-RELATED"/>
    <property type="match status" value="1"/>
</dbReference>
<feature type="region of interest" description="Disordered" evidence="8">
    <location>
        <begin position="335"/>
        <end position="401"/>
    </location>
</feature>
<feature type="compositionally biased region" description="Polar residues" evidence="8">
    <location>
        <begin position="78"/>
        <end position="95"/>
    </location>
</feature>
<dbReference type="SMART" id="SM00355">
    <property type="entry name" value="ZnF_C2H2"/>
    <property type="match status" value="4"/>
</dbReference>
<evidence type="ECO:0000256" key="5">
    <source>
        <dbReference type="ARBA" id="ARBA00022833"/>
    </source>
</evidence>
<dbReference type="InterPro" id="IPR036236">
    <property type="entry name" value="Znf_C2H2_sf"/>
</dbReference>
<protein>
    <recommendedName>
        <fullName evidence="9">C2H2-type domain-containing protein</fullName>
    </recommendedName>
</protein>
<dbReference type="GO" id="GO:0060237">
    <property type="term" value="P:regulation of fungal-type cell wall organization"/>
    <property type="evidence" value="ECO:0007669"/>
    <property type="project" value="EnsemblFungi"/>
</dbReference>
<keyword evidence="4 7" id="KW-0863">Zinc-finger</keyword>
<dbReference type="GeneID" id="13883294"/>
<evidence type="ECO:0000256" key="7">
    <source>
        <dbReference type="PROSITE-ProRule" id="PRU00042"/>
    </source>
</evidence>
<accession>H2AQV5</accession>
<dbReference type="Pfam" id="PF00096">
    <property type="entry name" value="zf-C2H2"/>
    <property type="match status" value="4"/>
</dbReference>
<dbReference type="FunFam" id="3.30.160.60:FF:002157">
    <property type="entry name" value="Transcription factor"/>
    <property type="match status" value="1"/>
</dbReference>
<evidence type="ECO:0000313" key="11">
    <source>
        <dbReference type="Proteomes" id="UP000005220"/>
    </source>
</evidence>
<keyword evidence="5" id="KW-0862">Zinc</keyword>
<keyword evidence="3" id="KW-0677">Repeat</keyword>
<dbReference type="FunCoup" id="H2AQV5">
    <property type="interactions" value="241"/>
</dbReference>
<dbReference type="RefSeq" id="XP_003955890.1">
    <property type="nucleotide sequence ID" value="XM_003955841.1"/>
</dbReference>
<dbReference type="PROSITE" id="PS50157">
    <property type="entry name" value="ZINC_FINGER_C2H2_2"/>
    <property type="match status" value="4"/>
</dbReference>
<dbReference type="HOGENOM" id="CLU_010433_1_0_1"/>
<dbReference type="SUPFAM" id="SSF57667">
    <property type="entry name" value="beta-beta-alpha zinc fingers"/>
    <property type="match status" value="2"/>
</dbReference>
<feature type="compositionally biased region" description="Low complexity" evidence="8">
    <location>
        <begin position="700"/>
        <end position="712"/>
    </location>
</feature>
<dbReference type="PANTHER" id="PTHR16515">
    <property type="entry name" value="PR DOMAIN ZINC FINGER PROTEIN"/>
    <property type="match status" value="1"/>
</dbReference>
<dbReference type="FunFam" id="3.30.160.60:FF:000912">
    <property type="entry name" value="Zinc finger protein 660"/>
    <property type="match status" value="1"/>
</dbReference>
<feature type="compositionally biased region" description="Low complexity" evidence="8">
    <location>
        <begin position="234"/>
        <end position="251"/>
    </location>
</feature>
<dbReference type="OrthoDB" id="427030at2759"/>
<dbReference type="STRING" id="1071382.H2AQV5"/>
<evidence type="ECO:0000256" key="3">
    <source>
        <dbReference type="ARBA" id="ARBA00022737"/>
    </source>
</evidence>
<feature type="domain" description="C2H2-type" evidence="9">
    <location>
        <begin position="493"/>
        <end position="520"/>
    </location>
</feature>
<dbReference type="EMBL" id="HE650822">
    <property type="protein sequence ID" value="CCF56755.1"/>
    <property type="molecule type" value="Genomic_DNA"/>
</dbReference>
<name>H2AQV5_KAZAF</name>
<feature type="region of interest" description="Disordered" evidence="8">
    <location>
        <begin position="683"/>
        <end position="729"/>
    </location>
</feature>
<dbReference type="Gene3D" id="3.30.160.60">
    <property type="entry name" value="Classic Zinc Finger"/>
    <property type="match status" value="4"/>
</dbReference>
<evidence type="ECO:0000259" key="9">
    <source>
        <dbReference type="PROSITE" id="PS50157"/>
    </source>
</evidence>
<feature type="region of interest" description="Disordered" evidence="8">
    <location>
        <begin position="641"/>
        <end position="667"/>
    </location>
</feature>
<evidence type="ECO:0000256" key="1">
    <source>
        <dbReference type="ARBA" id="ARBA00004123"/>
    </source>
</evidence>
<feature type="region of interest" description="Disordered" evidence="8">
    <location>
        <begin position="1"/>
        <end position="39"/>
    </location>
</feature>
<feature type="compositionally biased region" description="Basic and acidic residues" evidence="8">
    <location>
        <begin position="1"/>
        <end position="12"/>
    </location>
</feature>
<feature type="domain" description="C2H2-type" evidence="9">
    <location>
        <begin position="549"/>
        <end position="576"/>
    </location>
</feature>
<evidence type="ECO:0000256" key="4">
    <source>
        <dbReference type="ARBA" id="ARBA00022771"/>
    </source>
</evidence>
<evidence type="ECO:0000256" key="2">
    <source>
        <dbReference type="ARBA" id="ARBA00022723"/>
    </source>
</evidence>
<feature type="region of interest" description="Disordered" evidence="8">
    <location>
        <begin position="78"/>
        <end position="98"/>
    </location>
</feature>
<reference evidence="10 11" key="1">
    <citation type="journal article" date="2011" name="Proc. Natl. Acad. Sci. U.S.A.">
        <title>Evolutionary erosion of yeast sex chromosomes by mating-type switching accidents.</title>
        <authorList>
            <person name="Gordon J.L."/>
            <person name="Armisen D."/>
            <person name="Proux-Wera E."/>
            <person name="Oheigeartaigh S.S."/>
            <person name="Byrne K.P."/>
            <person name="Wolfe K.H."/>
        </authorList>
    </citation>
    <scope>NUCLEOTIDE SEQUENCE [LARGE SCALE GENOMIC DNA]</scope>
    <source>
        <strain evidence="11">ATCC 22294 / BCRC 22015 / CBS 2517 / CECT 1963 / NBRC 1671 / NRRL Y-8276</strain>
    </source>
</reference>
<dbReference type="AlphaFoldDB" id="H2AQV5"/>
<evidence type="ECO:0000256" key="8">
    <source>
        <dbReference type="SAM" id="MobiDB-lite"/>
    </source>
</evidence>
<evidence type="ECO:0000313" key="10">
    <source>
        <dbReference type="EMBL" id="CCF56755.1"/>
    </source>
</evidence>
<dbReference type="KEGG" id="kaf:KAFR_0B04580"/>
<dbReference type="eggNOG" id="KOG1721">
    <property type="taxonomic scope" value="Eukaryota"/>
</dbReference>
<evidence type="ECO:0000256" key="6">
    <source>
        <dbReference type="ARBA" id="ARBA00023242"/>
    </source>
</evidence>
<dbReference type="GO" id="GO:0000978">
    <property type="term" value="F:RNA polymerase II cis-regulatory region sequence-specific DNA binding"/>
    <property type="evidence" value="ECO:0007669"/>
    <property type="project" value="EnsemblFungi"/>
</dbReference>
<feature type="domain" description="C2H2-type" evidence="9">
    <location>
        <begin position="521"/>
        <end position="548"/>
    </location>
</feature>
<organism evidence="10 11">
    <name type="scientific">Kazachstania africana (strain ATCC 22294 / BCRC 22015 / CBS 2517 / CECT 1963 / NBRC 1671 / NRRL Y-8276)</name>
    <name type="common">Yeast</name>
    <name type="synonym">Kluyveromyces africanus</name>
    <dbReference type="NCBI Taxonomy" id="1071382"/>
    <lineage>
        <taxon>Eukaryota</taxon>
        <taxon>Fungi</taxon>
        <taxon>Dikarya</taxon>
        <taxon>Ascomycota</taxon>
        <taxon>Saccharomycotina</taxon>
        <taxon>Saccharomycetes</taxon>
        <taxon>Saccharomycetales</taxon>
        <taxon>Saccharomycetaceae</taxon>
        <taxon>Kazachstania</taxon>
    </lineage>
</organism>
<dbReference type="Proteomes" id="UP000005220">
    <property type="component" value="Chromosome 2"/>
</dbReference>
<dbReference type="GO" id="GO:0005829">
    <property type="term" value="C:cytosol"/>
    <property type="evidence" value="ECO:0007669"/>
    <property type="project" value="EnsemblFungi"/>
</dbReference>
<gene>
    <name evidence="10" type="primary">KAFR0B04580</name>
    <name evidence="10" type="ORF">KAFR_0B04580</name>
</gene>
<dbReference type="FunFam" id="3.30.160.60:FF:001907">
    <property type="entry name" value="AZF1 (YOR113W)"/>
    <property type="match status" value="1"/>
</dbReference>
<dbReference type="PROSITE" id="PS00028">
    <property type="entry name" value="ZINC_FINGER_C2H2_1"/>
    <property type="match status" value="4"/>
</dbReference>
<dbReference type="GO" id="GO:0005634">
    <property type="term" value="C:nucleus"/>
    <property type="evidence" value="ECO:0007669"/>
    <property type="project" value="UniProtKB-SubCell"/>
</dbReference>
<dbReference type="InterPro" id="IPR050331">
    <property type="entry name" value="Zinc_finger"/>
</dbReference>
<feature type="domain" description="C2H2-type" evidence="9">
    <location>
        <begin position="577"/>
        <end position="602"/>
    </location>
</feature>
<feature type="compositionally biased region" description="Basic residues" evidence="8">
    <location>
        <begin position="363"/>
        <end position="373"/>
    </location>
</feature>
<dbReference type="InterPro" id="IPR013087">
    <property type="entry name" value="Znf_C2H2_type"/>
</dbReference>
<keyword evidence="6" id="KW-0539">Nucleus</keyword>
<feature type="compositionally biased region" description="Basic and acidic residues" evidence="8">
    <location>
        <begin position="374"/>
        <end position="401"/>
    </location>
</feature>
<dbReference type="GO" id="GO:0071322">
    <property type="term" value="P:cellular response to carbohydrate stimulus"/>
    <property type="evidence" value="ECO:0007669"/>
    <property type="project" value="EnsemblFungi"/>
</dbReference>
<keyword evidence="11" id="KW-1185">Reference proteome</keyword>
<feature type="compositionally biased region" description="Polar residues" evidence="8">
    <location>
        <begin position="13"/>
        <end position="39"/>
    </location>
</feature>
<dbReference type="GO" id="GO:0001228">
    <property type="term" value="F:DNA-binding transcription activator activity, RNA polymerase II-specific"/>
    <property type="evidence" value="ECO:0007669"/>
    <property type="project" value="EnsemblFungi"/>
</dbReference>
<dbReference type="GO" id="GO:0008270">
    <property type="term" value="F:zinc ion binding"/>
    <property type="evidence" value="ECO:0007669"/>
    <property type="project" value="UniProtKB-KW"/>
</dbReference>